<dbReference type="EMBL" id="JAEVLS010000004">
    <property type="protein sequence ID" value="MBM0106535.1"/>
    <property type="molecule type" value="Genomic_DNA"/>
</dbReference>
<dbReference type="InterPro" id="IPR009081">
    <property type="entry name" value="PP-bd_ACP"/>
</dbReference>
<dbReference type="Gene3D" id="2.30.38.10">
    <property type="entry name" value="Luciferase, Domain 3"/>
    <property type="match status" value="3"/>
</dbReference>
<dbReference type="Proteomes" id="UP000661077">
    <property type="component" value="Unassembled WGS sequence"/>
</dbReference>
<evidence type="ECO:0000256" key="2">
    <source>
        <dbReference type="ARBA" id="ARBA00022450"/>
    </source>
</evidence>
<dbReference type="Gene3D" id="3.30.559.30">
    <property type="entry name" value="Nonribosomal peptide synthetase, condensation domain"/>
    <property type="match status" value="6"/>
</dbReference>
<keyword evidence="3" id="KW-0597">Phosphoprotein</keyword>
<dbReference type="NCBIfam" id="TIGR01720">
    <property type="entry name" value="NRPS-para261"/>
    <property type="match status" value="3"/>
</dbReference>
<dbReference type="CDD" id="cd19543">
    <property type="entry name" value="DCL_NRPS"/>
    <property type="match status" value="2"/>
</dbReference>
<evidence type="ECO:0000256" key="3">
    <source>
        <dbReference type="ARBA" id="ARBA00022553"/>
    </source>
</evidence>
<sequence length="4366" mass="487308">MAPGDRRPIPAIVACEIDVDLARRLRRLDDDSLSCHLLLAWQIVLQRRLGASAVPMSCFISGRGFEKLQAVVGPLDVDRPLLLELHEATVAGQIEELRSTLADAQLWQQFAPRAADRADVFGFDYRPPDPLPGAERLDICELLSGGEVTRLKLQAFWQDSDRLAVRFLHDPNIYGTQDVARIASQWRHVLWQLASKATERVSDLVLDAHSSRTAERARAEHLPEVEETLLERFEGHAQRDPQRTAIVFEGGRWSYAEVNERSNRLARSLMKLGVAGEDTVAICLEPGPWIVCGMLAAHKLGASFVMVDGSWPAGRLSDVLSDSGARVVITEQLYLSKIADAEASPQLVSVDRDADEIAEEEPGNIGRRVLRGAAAYQVFTSGSTGRPKGVVVSHRALSHYVCGLLAALSVGDEPLEWLSLAAMSADLGYTTLFGALWSGGSIRLMPAASSLDAQALARSLEDRPVDVLKIVPGHLSALLTVSNAARLLPQRYLVCGGEELPRSLVEEVWALSPRLRIFNHYGPSETTVGALCGEVSRADLQYARISIGRPLNYREAYVLDARLRLAGVGVIGELYLGGEGLADGYRGRAGHTAERFIPHPWRNGARLYKTGDLARQRSDGRIEFLGRSDHQIKRRGHRIELGEIEQVLMRHGHIRQAVVLWSQQRLLGYVIADLSSEELEAYAESSLIEVMRPTHWVRLQGFPSLANGKVDRQALLSIETEQSQRAEIAAARTQTESLLVSLWQQLLRVERIGIHDNFFRLGGDSIIVIQLVARAREHGLRLSPAQVFEYPTVAQLAQVGEHENTTQISQAAVEGEMGLAPRQLRFVECYGSDACDYHRIRVLEVHRVLDRHHLESAVRALVAHHDSLRLRFVPGQQWMQYFAPVDQIDVRSIVNYDSLDADTGAQLQAELHRVIGEHRWPDLQSSLFKVIYLERPGAGGRLVLLAHPLIIDGVSWRFLQDDLIGGYRQLQQGASLELPLKTHSYKEWLRHLQQQRLTEFESQIDYWAEVAQMRGAVPPADHEGVRGPAALDTLRVHLPPAVTRRLLQESNAAYNTEVTDLLAASLWLALFDWTRGERFVVEMEWHGREEQRELDVSRTVGWFASLHPVALECAANAGVADVIKQVKEQLRAVPDNGSGYGVLRYLHPDAQVRERLSPLDPPAIFFTHLGQLDQQLQQTQPLSPGELIGGALNRRQRSIHSIEIHTALSDQQLLLECRYDGRKYEASTIERFVARYAHYIEMMVAHCADPAHGGFTPSDFPMAGLEQAQLDTLVASVLSAGESKADLVDIYPLTKMQQGMLSRSLIAPNSGVYVIQHAVELRGPLDAEALQWAWREVMHRHDVFRTQFWGLGSDRPLQIVKLTAPLPWRAYDWSDLSEAEQSQRFDQLLHATSCQDYDYAKAPLMRLSLVRLSAEHHRFIWDNHHVLADGWSSGVIWQEVMQLYRAKVDGVPAGLPLVSSRYRDYVRWLAQRDNTASERFWKEYLSGVAVTPLPFEGLDGIQTNTGRSEQHSVVLDASLTEQLKALAREQAVTLNTVLQAAWMLLLSVYTGRDEVTIGATISGRPPQLNDIERIVGVFLNTIPVRAEISKQATLADWLQSLHANSIACEPHSYFPLADIQRVCGCNDAQGLFNTLIVFDNQPREDADRHAGLKVSRIDEASSYNHYPLSLIVVPERQLQLAFKYHADFFTTTRIAQMGEQLVELLRQMPWQANRQLAALEYLSVAQREQVMAWSGQGESLQRVETLLERVEEHAKRDSERAAVVFAGGQWSYGELNRRANQLARYLMKLGVASEETVAICVEPGPWMVCGMLAAHKLGASFVMVDATWPIGRLCEVLADSNARAVITEQLHLSKVSDAAASAQLVDRDAHEFTEAAASTQLVSVDRDAYKNAEAGTSSQIVSVDRDADEIAEEDAGNIGRPMVPGAAAYQVYTSGSTGRPKGVVISHRALSHYVGGLLAELSVDDEPLEWLSLAAMSADLGYTTMFGGLWTGGTIRLMPAASSLDAQALARALEDRPVDVLKIVPGHLAALLTVANAARLLPQRYLLCGGEEFPKSLVEEVWALSPQLRILNHYGPSETTVGALCGEVTRADLAYKRVSIGRPLKYREAYVLDAQMRLVGAGVIGELYLGGEGLADGYRGRGGQTAERFLPHPWRSGARLYKTGDLARHRADGRIEFLGRADHQIKRRGYRIELGEIEQVLTRHPRIRQAVVLWSQERLLGYVITELPTEELEAYTQSSLIEVMRPTHWIRLQSYPLLANGKVDRQALLSLQIEKSQRPELAAARTQTESLLVTLWQQLLKVDRIGIHDNFFRLGGDSIIVIQLVARARERGVKLSPAQLFEYPTIAQLAQVGEHEDTTQISQAAVEGEMPLAPRQRWFMERYEQDACHHHRTRVLQVNGVLNREHLESAVRALVTHHDALRLRFISTASGADSVGDATSGGSWVQHFAPVDQIDVGSIIDYQEMTAVADEQLQAKLHQVLAAHRWPDLKSGLFKAMYFERPGLSGRLVLLAHPLIIDGVSWRFLQDDLIGAYQQIQQGDSLTLPLKTHSYRDWVDYLASKRLAALEPQIDHWAEVAQAIGTVPPADLEESGNVPATGSVWKHLPTSLTRRLLQQTNAAYNTEVRDLLAASLWLALHEWTRGERFVVDMEWHGREEQDDLDVSRTVGWFASLHPVVLESVGNGGVASVIKQVKEQLRSVPHKGTGYSVLRYLHPDAQVREQLTPVQAPAIFFTYLGQLDQQLSARGVFARGQQLGSFAGPTQAYALELHVSISDQKLLLDCRYEGRRYDTSTIERFVARYAHYIEMMVAHCADPTHGGFTPSDFPMAGLEQAQLDTLVASVLSAGESKADLVDIYPLTKMQQGMLSRSLIAPNSGVYVIQHAVELRGTLDAEALQWAWREVMHRHDVFRTQFWGLGSDRPLQIVKLTAPLPWRAYDWSDLSEAEQSRLFDQLLHATSCQDYDYAKAPLMRLSLVRLSAEHHRFIWDNHHVLADGWSSGVIWQEVMQLYRAKVDGVPAGLPLVSSRYRDYVRWLAQRDNTASERFWKEYLSGVAVTPLPFEGLDGIQTNTGRSEQHSVVLDVSLTEQLKALAREQAVTLNTVLQAAWMLLLSVYTGRDEVTIGATISGRPPQLSDIERMVGVFLNTIPVRAEISKQATLADWLQSLHANSIACEPHSYFPLADIQRVCGCNDAQGLFNTLIVFDNQPREDADRYAGVEVARIEESSSYNHYPLSLIVVPRRCLRLAFKYHADAFTAARIKQIGEQLIELLRQMPRQAAQRLGAFEYLSKAQREQVMTWSGQGASLQNVQTLLQRVERHAGENPQRTAVAFAGGEWSYRALNERSNQLARYLMKLGVASEETVAICVEPGPWMVCGMLAAHKLGASFVMVDATWPIGRLCEVLADSNARAVITEQLHLSKVSDAAASTQIVSVDRDADEIAEEDAGNIGRPMVSGAAAYQVYTSGSTGRPKGVVISHRALSHYVCGLLAELSVGDEPLEWLSLAAMSADLGYTAIFGALWTGGSIRQMPAASSLDAQALARALEDRPVDVLKIVPGHLAALLTVANAARLLPQRYLLCGGEEFPKSLVEEVWALSPQLRIFNHYGPSETTVGALCGEVTRADLAYKRVSIGRPLKYREAYVLDAQMHLVGAGVIGELYLGGEGLADGYRGRGGQTAERFLPHPWRSGARLYKTGDLARHRADGRIEFLGRADHQIKRRGYRIELGEIEQVLMRHPGIRQAVVLWSQERLLGYVITEMPTEELEAYAQSSLIEVMRPTHWIRLQSYPLLANGKVDRQALLSLQIEKSQRPELAAARTQTESLLVTLWQQLLKVDRIGIHDNFFRLGGDSIIVIQLVARARERGVKLSPAQLFEYPTIAQLARVATRQQSISAEQGLVTGESRLIPIQRRFFESVTVAPEHYHQSAIYEVHGTLDEQLLLGITSTLLRHHDALRSVFVIQDGEVRQRFLSYDEGLARQSLVIAAYDPGSERNEQLASQLQTMQRSFNLAHGPLFRILWQRDAESRHRLAFVCHHLIVDAVSWHILLEDFTQLYRLMLAGEQAELPAKTCSYLEWSRWLHADAGAGRWDTQREYWERLARHHPKAFVQDRDDGNTEGNSKKYTTRLSAAHTAALLTEVHHAYNTEVSDLLLGALLIAVNETFGGDSLLLDLESHGREDLDSSVDLSRTVGWFTTIYPVLLRMPRDAGAAPIIRSVKEELRAIPNHGFGYGMLRYLGDEAVRTALGAAPRSQLRFNYFGRFDGDSAGLLERVSTVCGRNRNEQQDRQYLFKINAIVSRGILATTWEYSSGQFDEATVVILANRYESALERLVDHCRGEAAQSFSPSDFPELDMEQAELNEFLDELDKVVVLQ</sequence>
<evidence type="ECO:0000256" key="1">
    <source>
        <dbReference type="ARBA" id="ARBA00001957"/>
    </source>
</evidence>
<dbReference type="SMART" id="SM00823">
    <property type="entry name" value="PKS_PP"/>
    <property type="match status" value="3"/>
</dbReference>
<dbReference type="InterPro" id="IPR010060">
    <property type="entry name" value="NRPS_synth"/>
</dbReference>
<dbReference type="Gene3D" id="1.10.1200.10">
    <property type="entry name" value="ACP-like"/>
    <property type="match status" value="3"/>
</dbReference>
<feature type="domain" description="Carrier" evidence="4">
    <location>
        <begin position="2283"/>
        <end position="2357"/>
    </location>
</feature>
<dbReference type="InterPro" id="IPR020806">
    <property type="entry name" value="PKS_PP-bd"/>
</dbReference>
<dbReference type="SUPFAM" id="SSF56801">
    <property type="entry name" value="Acetyl-CoA synthetase-like"/>
    <property type="match status" value="3"/>
</dbReference>
<dbReference type="Gene3D" id="3.40.50.980">
    <property type="match status" value="6"/>
</dbReference>
<gene>
    <name evidence="5" type="ORF">JM946_17540</name>
</gene>
<dbReference type="PROSITE" id="PS00012">
    <property type="entry name" value="PHOSPHOPANTETHEINE"/>
    <property type="match status" value="3"/>
</dbReference>
<reference evidence="5 6" key="1">
    <citation type="journal article" date="2021" name="Int. J. Syst. Evol. Microbiol.">
        <title>Steroidobacter gossypii sp. nov., isolated from soil of cotton cropping field.</title>
        <authorList>
            <person name="Huang R."/>
            <person name="Yang S."/>
            <person name="Zhen C."/>
            <person name="Liu W."/>
        </authorList>
    </citation>
    <scope>NUCLEOTIDE SEQUENCE [LARGE SCALE GENOMIC DNA]</scope>
    <source>
        <strain evidence="5 6">S1-65</strain>
    </source>
</reference>
<dbReference type="SUPFAM" id="SSF47336">
    <property type="entry name" value="ACP-like"/>
    <property type="match status" value="3"/>
</dbReference>
<dbReference type="Gene3D" id="3.30.559.10">
    <property type="entry name" value="Chloramphenicol acetyltransferase-like domain"/>
    <property type="match status" value="5"/>
</dbReference>
<feature type="domain" description="Carrier" evidence="4">
    <location>
        <begin position="3811"/>
        <end position="3885"/>
    </location>
</feature>
<dbReference type="InterPro" id="IPR001242">
    <property type="entry name" value="Condensation_dom"/>
</dbReference>
<proteinExistence type="predicted"/>
<dbReference type="SUPFAM" id="SSF52777">
    <property type="entry name" value="CoA-dependent acyltransferases"/>
    <property type="match status" value="11"/>
</dbReference>
<dbReference type="NCBIfam" id="TIGR01733">
    <property type="entry name" value="AA-adenyl-dom"/>
    <property type="match status" value="3"/>
</dbReference>
<comment type="cofactor">
    <cofactor evidence="1">
        <name>pantetheine 4'-phosphate</name>
        <dbReference type="ChEBI" id="CHEBI:47942"/>
    </cofactor>
</comment>
<dbReference type="Pfam" id="PF00668">
    <property type="entry name" value="Condensation"/>
    <property type="match status" value="5"/>
</dbReference>
<dbReference type="PANTHER" id="PTHR45398:SF1">
    <property type="entry name" value="ENZYME, PUTATIVE (JCVI)-RELATED"/>
    <property type="match status" value="1"/>
</dbReference>
<dbReference type="PANTHER" id="PTHR45398">
    <property type="match status" value="1"/>
</dbReference>
<feature type="domain" description="Carrier" evidence="4">
    <location>
        <begin position="730"/>
        <end position="804"/>
    </location>
</feature>
<dbReference type="InterPro" id="IPR000873">
    <property type="entry name" value="AMP-dep_synth/lig_dom"/>
</dbReference>
<keyword evidence="2" id="KW-0596">Phosphopantetheine</keyword>
<organism evidence="5 6">
    <name type="scientific">Steroidobacter gossypii</name>
    <dbReference type="NCBI Taxonomy" id="2805490"/>
    <lineage>
        <taxon>Bacteria</taxon>
        <taxon>Pseudomonadati</taxon>
        <taxon>Pseudomonadota</taxon>
        <taxon>Gammaproteobacteria</taxon>
        <taxon>Steroidobacterales</taxon>
        <taxon>Steroidobacteraceae</taxon>
        <taxon>Steroidobacter</taxon>
    </lineage>
</organism>
<comment type="caution">
    <text evidence="5">The sequence shown here is derived from an EMBL/GenBank/DDBJ whole genome shotgun (WGS) entry which is preliminary data.</text>
</comment>
<dbReference type="RefSeq" id="WP_203168656.1">
    <property type="nucleotide sequence ID" value="NZ_JAEVLS010000004.1"/>
</dbReference>
<dbReference type="Pfam" id="PF00550">
    <property type="entry name" value="PP-binding"/>
    <property type="match status" value="3"/>
</dbReference>
<name>A0ABS1WZX5_9GAMM</name>
<dbReference type="Pfam" id="PF00501">
    <property type="entry name" value="AMP-binding"/>
    <property type="match status" value="3"/>
</dbReference>
<dbReference type="Gene3D" id="3.30.300.30">
    <property type="match status" value="3"/>
</dbReference>
<evidence type="ECO:0000313" key="5">
    <source>
        <dbReference type="EMBL" id="MBM0106535.1"/>
    </source>
</evidence>
<dbReference type="NCBIfam" id="NF003417">
    <property type="entry name" value="PRK04813.1"/>
    <property type="match status" value="4"/>
</dbReference>
<dbReference type="InterPro" id="IPR023213">
    <property type="entry name" value="CAT-like_dom_sf"/>
</dbReference>
<dbReference type="CDD" id="cd19534">
    <property type="entry name" value="E_NRPS"/>
    <property type="match status" value="1"/>
</dbReference>
<dbReference type="InterPro" id="IPR036736">
    <property type="entry name" value="ACP-like_sf"/>
</dbReference>
<keyword evidence="6" id="KW-1185">Reference proteome</keyword>
<protein>
    <submittedName>
        <fullName evidence="5">Amino acid adenylation domain-containing protein</fullName>
    </submittedName>
</protein>
<accession>A0ABS1WZX5</accession>
<evidence type="ECO:0000259" key="4">
    <source>
        <dbReference type="PROSITE" id="PS50075"/>
    </source>
</evidence>
<dbReference type="InterPro" id="IPR045851">
    <property type="entry name" value="AMP-bd_C_sf"/>
</dbReference>
<dbReference type="InterPro" id="IPR006162">
    <property type="entry name" value="Ppantetheine_attach_site"/>
</dbReference>
<evidence type="ECO:0000313" key="6">
    <source>
        <dbReference type="Proteomes" id="UP000661077"/>
    </source>
</evidence>
<dbReference type="CDD" id="cd05930">
    <property type="entry name" value="A_NRPS"/>
    <property type="match status" value="3"/>
</dbReference>
<dbReference type="InterPro" id="IPR010071">
    <property type="entry name" value="AA_adenyl_dom"/>
</dbReference>
<dbReference type="PROSITE" id="PS50075">
    <property type="entry name" value="CARRIER"/>
    <property type="match status" value="3"/>
</dbReference>